<dbReference type="InterPro" id="IPR045078">
    <property type="entry name" value="TST/MPST-like"/>
</dbReference>
<dbReference type="PROSITE" id="PS50206">
    <property type="entry name" value="RHODANESE_3"/>
    <property type="match status" value="2"/>
</dbReference>
<dbReference type="Proteomes" id="UP000245708">
    <property type="component" value="Unassembled WGS sequence"/>
</dbReference>
<comment type="caution">
    <text evidence="4">The sequence shown here is derived from an EMBL/GenBank/DDBJ whole genome shotgun (WGS) entry which is preliminary data.</text>
</comment>
<dbReference type="Gene3D" id="3.40.250.10">
    <property type="entry name" value="Rhodanese-like domain"/>
    <property type="match status" value="2"/>
</dbReference>
<dbReference type="GO" id="GO:0004792">
    <property type="term" value="F:thiosulfate-cyanide sulfurtransferase activity"/>
    <property type="evidence" value="ECO:0007669"/>
    <property type="project" value="TreeGrafter"/>
</dbReference>
<proteinExistence type="predicted"/>
<accession>A0A316GKB8</accession>
<keyword evidence="5" id="KW-1185">Reference proteome</keyword>
<dbReference type="Pfam" id="PF00581">
    <property type="entry name" value="Rhodanese"/>
    <property type="match status" value="1"/>
</dbReference>
<reference evidence="4 5" key="1">
    <citation type="submission" date="2018-05" db="EMBL/GenBank/DDBJ databases">
        <title>Genomic Encyclopedia of Type Strains, Phase IV (KMG-IV): sequencing the most valuable type-strain genomes for metagenomic binning, comparative biology and taxonomic classification.</title>
        <authorList>
            <person name="Goeker M."/>
        </authorList>
    </citation>
    <scope>NUCLEOTIDE SEQUENCE [LARGE SCALE GENOMIC DNA]</scope>
    <source>
        <strain evidence="4 5">DSM 16097</strain>
    </source>
</reference>
<keyword evidence="1 4" id="KW-0808">Transferase</keyword>
<feature type="domain" description="Rhodanese" evidence="3">
    <location>
        <begin position="34"/>
        <end position="115"/>
    </location>
</feature>
<organism evidence="4 5">
    <name type="scientific">Roseicyclus mahoneyensis</name>
    <dbReference type="NCBI Taxonomy" id="164332"/>
    <lineage>
        <taxon>Bacteria</taxon>
        <taxon>Pseudomonadati</taxon>
        <taxon>Pseudomonadota</taxon>
        <taxon>Alphaproteobacteria</taxon>
        <taxon>Rhodobacterales</taxon>
        <taxon>Roseobacteraceae</taxon>
        <taxon>Roseicyclus</taxon>
    </lineage>
</organism>
<sequence length="262" mass="27283">MPTTPLVTADEIATLGAIRLVHVAAKEDGPQSMIHVPIEDWIAAARRSASGFDDLGHWQAAIEALGVGHDAVSVVMDDGRMTEAARVWFILQYFGLPAVVLNGGIAALTHPPAQEARHEGPLRLEAGSGPVGLAERRGLAGDLAGVQVLDARTQAEHWGEDLRGNARGGHLPGAALLAHADLLDGSLMKPADQITELMARAGIEAGKPVVTHCNGGGRGALAALAAVVAGQKDVRVYYLGFADWAADESCPVLRPEGADNNC</sequence>
<dbReference type="RefSeq" id="WP_211315478.1">
    <property type="nucleotide sequence ID" value="NZ_QGGW01000004.1"/>
</dbReference>
<dbReference type="SUPFAM" id="SSF52821">
    <property type="entry name" value="Rhodanese/Cell cycle control phosphatase"/>
    <property type="match status" value="2"/>
</dbReference>
<dbReference type="InterPro" id="IPR036873">
    <property type="entry name" value="Rhodanese-like_dom_sf"/>
</dbReference>
<evidence type="ECO:0000259" key="3">
    <source>
        <dbReference type="PROSITE" id="PS50206"/>
    </source>
</evidence>
<dbReference type="PANTHER" id="PTHR11364">
    <property type="entry name" value="THIOSULFATE SULFERTANSFERASE"/>
    <property type="match status" value="1"/>
</dbReference>
<dbReference type="InterPro" id="IPR001763">
    <property type="entry name" value="Rhodanese-like_dom"/>
</dbReference>
<protein>
    <submittedName>
        <fullName evidence="4">Thiosulfate/3-mercaptopyruvate sulfurtransferase</fullName>
    </submittedName>
</protein>
<dbReference type="SMART" id="SM00450">
    <property type="entry name" value="RHOD"/>
    <property type="match status" value="2"/>
</dbReference>
<dbReference type="EMBL" id="QGGW01000004">
    <property type="protein sequence ID" value="PWK60647.1"/>
    <property type="molecule type" value="Genomic_DNA"/>
</dbReference>
<evidence type="ECO:0000256" key="1">
    <source>
        <dbReference type="ARBA" id="ARBA00022679"/>
    </source>
</evidence>
<keyword evidence="2" id="KW-0677">Repeat</keyword>
<gene>
    <name evidence="4" type="ORF">C7455_104284</name>
</gene>
<keyword evidence="4" id="KW-0670">Pyruvate</keyword>
<evidence type="ECO:0000313" key="5">
    <source>
        <dbReference type="Proteomes" id="UP000245708"/>
    </source>
</evidence>
<evidence type="ECO:0000313" key="4">
    <source>
        <dbReference type="EMBL" id="PWK60647.1"/>
    </source>
</evidence>
<feature type="domain" description="Rhodanese" evidence="3">
    <location>
        <begin position="142"/>
        <end position="253"/>
    </location>
</feature>
<dbReference type="PANTHER" id="PTHR11364:SF27">
    <property type="entry name" value="SULFURTRANSFERASE"/>
    <property type="match status" value="1"/>
</dbReference>
<evidence type="ECO:0000256" key="2">
    <source>
        <dbReference type="ARBA" id="ARBA00022737"/>
    </source>
</evidence>
<dbReference type="AlphaFoldDB" id="A0A316GKB8"/>
<name>A0A316GKB8_9RHOB</name>